<reference evidence="2 3" key="1">
    <citation type="submission" date="2014-06" db="EMBL/GenBank/DDBJ databases">
        <title>Evolutionary Origins and Diversification of the Mycorrhizal Mutualists.</title>
        <authorList>
            <consortium name="DOE Joint Genome Institute"/>
            <consortium name="Mycorrhizal Genomics Consortium"/>
            <person name="Kohler A."/>
            <person name="Kuo A."/>
            <person name="Nagy L.G."/>
            <person name="Floudas D."/>
            <person name="Copeland A."/>
            <person name="Barry K.W."/>
            <person name="Cichocki N."/>
            <person name="Veneault-Fourrey C."/>
            <person name="LaButti K."/>
            <person name="Lindquist E.A."/>
            <person name="Lipzen A."/>
            <person name="Lundell T."/>
            <person name="Morin E."/>
            <person name="Murat C."/>
            <person name="Riley R."/>
            <person name="Ohm R."/>
            <person name="Sun H."/>
            <person name="Tunlid A."/>
            <person name="Henrissat B."/>
            <person name="Grigoriev I.V."/>
            <person name="Hibbett D.S."/>
            <person name="Martin F."/>
        </authorList>
    </citation>
    <scope>NUCLEOTIDE SEQUENCE [LARGE SCALE GENOMIC DNA]</scope>
    <source>
        <strain evidence="2 3">SS14</strain>
    </source>
</reference>
<dbReference type="Proteomes" id="UP000054279">
    <property type="component" value="Unassembled WGS sequence"/>
</dbReference>
<gene>
    <name evidence="2" type="ORF">M422DRAFT_271456</name>
</gene>
<evidence type="ECO:0000259" key="1">
    <source>
        <dbReference type="Pfam" id="PF03644"/>
    </source>
</evidence>
<dbReference type="Gene3D" id="2.60.120.260">
    <property type="entry name" value="Galactose-binding domain-like"/>
    <property type="match status" value="1"/>
</dbReference>
<dbReference type="Gene3D" id="3.20.20.80">
    <property type="entry name" value="Glycosidases"/>
    <property type="match status" value="2"/>
</dbReference>
<dbReference type="PANTHER" id="PTHR13246">
    <property type="entry name" value="ENDO BETA N-ACETYLGLUCOSAMINIDASE"/>
    <property type="match status" value="1"/>
</dbReference>
<organism evidence="2 3">
    <name type="scientific">Sphaerobolus stellatus (strain SS14)</name>
    <dbReference type="NCBI Taxonomy" id="990650"/>
    <lineage>
        <taxon>Eukaryota</taxon>
        <taxon>Fungi</taxon>
        <taxon>Dikarya</taxon>
        <taxon>Basidiomycota</taxon>
        <taxon>Agaricomycotina</taxon>
        <taxon>Agaricomycetes</taxon>
        <taxon>Phallomycetidae</taxon>
        <taxon>Geastrales</taxon>
        <taxon>Sphaerobolaceae</taxon>
        <taxon>Sphaerobolus</taxon>
    </lineage>
</organism>
<evidence type="ECO:0000313" key="2">
    <source>
        <dbReference type="EMBL" id="KIJ27395.1"/>
    </source>
</evidence>
<dbReference type="GO" id="GO:0005829">
    <property type="term" value="C:cytosol"/>
    <property type="evidence" value="ECO:0007669"/>
    <property type="project" value="UniProtKB-SubCell"/>
</dbReference>
<feature type="domain" description="Cytosolic endo-beta-N-acetylglucosaminidase TIM barrel" evidence="1">
    <location>
        <begin position="147"/>
        <end position="509"/>
    </location>
</feature>
<dbReference type="HOGENOM" id="CLU_016511_0_0_1"/>
<keyword evidence="2" id="KW-0378">Hydrolase</keyword>
<dbReference type="InterPro" id="IPR005201">
    <property type="entry name" value="TIM_ENGase"/>
</dbReference>
<accession>A0A0C9UPV9</accession>
<evidence type="ECO:0000313" key="3">
    <source>
        <dbReference type="Proteomes" id="UP000054279"/>
    </source>
</evidence>
<dbReference type="EMBL" id="KN837337">
    <property type="protein sequence ID" value="KIJ27395.1"/>
    <property type="molecule type" value="Genomic_DNA"/>
</dbReference>
<dbReference type="AlphaFoldDB" id="A0A0C9UPV9"/>
<dbReference type="Pfam" id="PF03644">
    <property type="entry name" value="Glyco_hydro_85"/>
    <property type="match status" value="1"/>
</dbReference>
<dbReference type="InterPro" id="IPR032979">
    <property type="entry name" value="ENGase"/>
</dbReference>
<keyword evidence="3" id="KW-1185">Reference proteome</keyword>
<sequence length="867" mass="97592">MPLRPLYHGLLHELKNPIASTFLKPDYIDSIEELLSWIPHRGEDSDLKAIYDLTHTQSDALNEDDHTPFEPEPERKKHSKLLVCHDFKGGYTEDPFSRGYSFEYWKLLFPPQGWFLAVGGPGSKFLGLFSFLYFWFLVFGLFCFNRIFEWEESKTDLCKCLYQGHLYHPGPSDTIGTAVLPFSTSSAFQLMKLAKERRFDGYLLNIETDLNFLPPAECYPGGAQEREEDAEFFRKEKEAFGAPRCLPAEIKDRQERRMKRNALALCNWTKWFTEVGKKIVGPHWEVIWYDSVTMEGKLQWQDALTLANAPFFMNSHGIFTNYTWARPPDPTPPGGLESISHPKPKYHPSLLYSSQLAKTLKRSPVDVYAGIDVFGRNCYGGFEIGSSLDMIFPHLGQALTSTDTEQEEPEEESAADLGLSVALFAPGWSWEREKEGGGERSWDEWWEGDQRLWVGDPSLQPSILAKERAISFYFGYQRYSTNALSETPNDIRVPPFFYTNFCLGSGNSWWSNGRKVFESLLTGDAEDPLGRAGWTDIGVTFPKPDRIWPHPHLLAASSAKRVSEPITSLQSLHQEAPQAGSLDLTLLTKDDVWQGNTSLEIVFSHNSREYSAISERFIPLCTLSASYLSISGAGEYSLEIVIKFPSVLQDNVIVNAYPAIIWASEGSNEACSFSVLADSGQTKILTKLDNDWIRVTTHFSAEEVKNIIYSQDGRVPVLAMGFTIPILPSVHTAIHILVGEIQINPILPTAGKSPTVAGELRWATLDAPKNSPKSLLWGLLTLNSKDTASPGYFDVFVSVTTDIERKSPLLQWLGTTTYNSHNAFVVAGLDTGKLMESWTSDVKELTFHFMPVGHFMNNIPCSVRVEL</sequence>
<dbReference type="OrthoDB" id="284473at2759"/>
<proteinExistence type="predicted"/>
<name>A0A0C9UPV9_SPHS4</name>
<dbReference type="PANTHER" id="PTHR13246:SF1">
    <property type="entry name" value="CYTOSOLIC ENDO-BETA-N-ACETYLGLUCOSAMINIDASE"/>
    <property type="match status" value="1"/>
</dbReference>
<protein>
    <submittedName>
        <fullName evidence="2">Glycoside hydrolase family 85 protein</fullName>
    </submittedName>
</protein>
<dbReference type="GO" id="GO:0033925">
    <property type="term" value="F:mannosyl-glycoprotein endo-beta-N-acetylglucosaminidase activity"/>
    <property type="evidence" value="ECO:0007669"/>
    <property type="project" value="UniProtKB-EC"/>
</dbReference>